<proteinExistence type="predicted"/>
<protein>
    <submittedName>
        <fullName evidence="2">Uncharacterized protein</fullName>
    </submittedName>
</protein>
<keyword evidence="1" id="KW-0472">Membrane</keyword>
<name>A0A8U0HQ30_9EURY</name>
<sequence>MPMWKTVVTVLLFIFTMVMVQAAAGPALESTGEKIKSANDLDTRHWDGESLIDGMISSFFDGIMVAIFGILIWGVAYSVRKERYLK</sequence>
<gene>
    <name evidence="2" type="ORF">M0R89_10495</name>
</gene>
<dbReference type="KEGG" id="halx:M0R89_10495"/>
<evidence type="ECO:0000313" key="3">
    <source>
        <dbReference type="Proteomes" id="UP000830729"/>
    </source>
</evidence>
<feature type="transmembrane region" description="Helical" evidence="1">
    <location>
        <begin position="59"/>
        <end position="79"/>
    </location>
</feature>
<dbReference type="RefSeq" id="WP_248649036.1">
    <property type="nucleotide sequence ID" value="NZ_CP096659.1"/>
</dbReference>
<keyword evidence="3" id="KW-1185">Reference proteome</keyword>
<reference evidence="2 3" key="1">
    <citation type="submission" date="2022-04" db="EMBL/GenBank/DDBJ databases">
        <title>Diverse halophilic archaea isolated from saline environments.</title>
        <authorList>
            <person name="Cui H.-L."/>
        </authorList>
    </citation>
    <scope>NUCLEOTIDE SEQUENCE [LARGE SCALE GENOMIC DNA]</scope>
    <source>
        <strain evidence="2 3">XZYJT49</strain>
    </source>
</reference>
<evidence type="ECO:0000313" key="2">
    <source>
        <dbReference type="EMBL" id="UPV72977.1"/>
    </source>
</evidence>
<evidence type="ECO:0000256" key="1">
    <source>
        <dbReference type="SAM" id="Phobius"/>
    </source>
</evidence>
<dbReference type="Proteomes" id="UP000830729">
    <property type="component" value="Chromosome"/>
</dbReference>
<dbReference type="GeneID" id="72185632"/>
<dbReference type="AlphaFoldDB" id="A0A8U0HQ30"/>
<keyword evidence="1" id="KW-1133">Transmembrane helix</keyword>
<dbReference type="EMBL" id="CP096659">
    <property type="protein sequence ID" value="UPV72977.1"/>
    <property type="molecule type" value="Genomic_DNA"/>
</dbReference>
<organism evidence="2 3">
    <name type="scientific">Halorussus limi</name>
    <dbReference type="NCBI Taxonomy" id="2938695"/>
    <lineage>
        <taxon>Archaea</taxon>
        <taxon>Methanobacteriati</taxon>
        <taxon>Methanobacteriota</taxon>
        <taxon>Stenosarchaea group</taxon>
        <taxon>Halobacteria</taxon>
        <taxon>Halobacteriales</taxon>
        <taxon>Haladaptataceae</taxon>
        <taxon>Halorussus</taxon>
    </lineage>
</organism>
<accession>A0A8U0HQ30</accession>
<keyword evidence="1" id="KW-0812">Transmembrane</keyword>